<protein>
    <submittedName>
        <fullName evidence="3">F-box domain-containing protein</fullName>
    </submittedName>
</protein>
<dbReference type="PANTHER" id="PTHR34098">
    <property type="entry name" value="F-BOX ONLY PROTEIN 47"/>
    <property type="match status" value="1"/>
</dbReference>
<dbReference type="AlphaFoldDB" id="A0A915J587"/>
<dbReference type="OMA" id="AFACVTM"/>
<dbReference type="Pfam" id="PF24467">
    <property type="entry name" value="ARM_FBXO47"/>
    <property type="match status" value="1"/>
</dbReference>
<accession>A0A915J587</accession>
<organism evidence="2 3">
    <name type="scientific">Romanomermis culicivorax</name>
    <name type="common">Nematode worm</name>
    <dbReference type="NCBI Taxonomy" id="13658"/>
    <lineage>
        <taxon>Eukaryota</taxon>
        <taxon>Metazoa</taxon>
        <taxon>Ecdysozoa</taxon>
        <taxon>Nematoda</taxon>
        <taxon>Enoplea</taxon>
        <taxon>Dorylaimia</taxon>
        <taxon>Mermithida</taxon>
        <taxon>Mermithoidea</taxon>
        <taxon>Mermithidae</taxon>
        <taxon>Romanomermis</taxon>
    </lineage>
</organism>
<reference evidence="3" key="1">
    <citation type="submission" date="2022-11" db="UniProtKB">
        <authorList>
            <consortium name="WormBaseParasite"/>
        </authorList>
    </citation>
    <scope>IDENTIFICATION</scope>
</reference>
<proteinExistence type="predicted"/>
<dbReference type="Proteomes" id="UP000887565">
    <property type="component" value="Unplaced"/>
</dbReference>
<dbReference type="InterPro" id="IPR038946">
    <property type="entry name" value="FBXO47"/>
</dbReference>
<dbReference type="PANTHER" id="PTHR34098:SF1">
    <property type="entry name" value="F-BOX ONLY PROTEIN 47"/>
    <property type="match status" value="1"/>
</dbReference>
<name>A0A915J587_ROMCU</name>
<dbReference type="InterPro" id="IPR056622">
    <property type="entry name" value="ARM_FBXO47"/>
</dbReference>
<dbReference type="WBParaSite" id="nRc.2.0.1.t21305-RA">
    <property type="protein sequence ID" value="nRc.2.0.1.t21305-RA"/>
    <property type="gene ID" value="nRc.2.0.1.g21305"/>
</dbReference>
<evidence type="ECO:0000313" key="2">
    <source>
        <dbReference type="Proteomes" id="UP000887565"/>
    </source>
</evidence>
<keyword evidence="2" id="KW-1185">Reference proteome</keyword>
<sequence>KNLFNDFPQEVSFTIFDFLDVTSLGLLALVDLASRNVILNYVKSKKFVDRVKSDLVISSNEPPLDVDQLCRTLANVFKRSTMIMPTLDRVAIVHSFLFQMAEYSKLDETEAKRWGTFWHRVMRGWEFMECSKAYGHLLNSNNINGKKLLTTFCNAGPGRNSQQEFGLHVFFRWFIFEHPYNKNEDIGYWLSAVLSDFAMYHQAKLLYLIFGPVNLDKRTIEWNVMCTTPANVDLAERFFKKLARCFRLLQSYMPGFWTDDTIVSLVEELTSFPDGWLLDNFAYFLLYCDDKIVTGILSSRVINGRLDEVCYIFHSMCLCVSRTSRNMALMVRYFQKLMCAITSESLKLRFIKAFAHQSAVRLPVLYSSSGTPNVGVVAEVNAHEQFYGLIFLIVARHFAAHQQNQLAEQ</sequence>
<feature type="domain" description="FBXO47 ARM repeats region" evidence="1">
    <location>
        <begin position="147"/>
        <end position="342"/>
    </location>
</feature>
<evidence type="ECO:0000313" key="3">
    <source>
        <dbReference type="WBParaSite" id="nRc.2.0.1.t21305-RA"/>
    </source>
</evidence>
<evidence type="ECO:0000259" key="1">
    <source>
        <dbReference type="Pfam" id="PF24467"/>
    </source>
</evidence>